<gene>
    <name evidence="1" type="ORF">ATNIH1004_007229</name>
</gene>
<proteinExistence type="predicted"/>
<dbReference type="AlphaFoldDB" id="A0A5M9MFR4"/>
<name>A0A5M9MFR4_9EURO</name>
<organism evidence="1 2">
    <name type="scientific">Aspergillus tanneri</name>
    <dbReference type="NCBI Taxonomy" id="1220188"/>
    <lineage>
        <taxon>Eukaryota</taxon>
        <taxon>Fungi</taxon>
        <taxon>Dikarya</taxon>
        <taxon>Ascomycota</taxon>
        <taxon>Pezizomycotina</taxon>
        <taxon>Eurotiomycetes</taxon>
        <taxon>Eurotiomycetidae</taxon>
        <taxon>Eurotiales</taxon>
        <taxon>Aspergillaceae</taxon>
        <taxon>Aspergillus</taxon>
        <taxon>Aspergillus subgen. Circumdati</taxon>
    </lineage>
</organism>
<dbReference type="OrthoDB" id="429813at2759"/>
<sequence length="544" mass="61958">MTSTFPLRSNHGRRILATVAETRAVGPPSRPWVSIPEDDNDLGQGYRDISFKELNSAANYAVCLLAATTHCGRFVYVGPNDLRYPIFALAAAKRRTMMILLSLDATQEERLDILQRFRCSAFFCAACRLPKVREMLGSNPGLPLVVVPELNTFLNAEDITPFFYPVQWSEGHGEPWIMFHTPGDPRPVTIHTQRTMAACDLIAALPNMDNCIFTQYVRRRWFTSAGFQTMLGMMMALSMPTFLETTLVIGPAGLPPEEKVLDILQDGCVEGALLSTDCIKKVWSKPLKDLKLPRLKVVQYYDDSLTEELRRNLDPIHVVPCISDKATGILLTNVKKELITCGYVAFEKHAGVEFHEYSSNLHEFSIVRQPDYEVEPAFWISVMDSYWPKELWVQHPISENYWRRFAKCRDMPQMRNSALMTIIEAHMKVRSAIVFRCANSILLVELFPEALEKGRHEKFVESLQPYIEKFNSYRPPMGLLSTDRLIIARKRHFARIADGSVDVMETYARFNDEIKAILHQQIKGVTVDPVSLQLLKLAIDLDPL</sequence>
<dbReference type="VEuPathDB" id="FungiDB:EYZ11_008762"/>
<comment type="caution">
    <text evidence="1">The sequence shown here is derived from an EMBL/GenBank/DDBJ whole genome shotgun (WGS) entry which is preliminary data.</text>
</comment>
<evidence type="ECO:0000313" key="1">
    <source>
        <dbReference type="EMBL" id="KAA8645808.1"/>
    </source>
</evidence>
<accession>A0A5M9MFR4</accession>
<evidence type="ECO:0008006" key="3">
    <source>
        <dbReference type="Google" id="ProtNLM"/>
    </source>
</evidence>
<dbReference type="GeneID" id="54329931"/>
<dbReference type="RefSeq" id="XP_033425169.1">
    <property type="nucleotide sequence ID" value="XM_033571854.1"/>
</dbReference>
<evidence type="ECO:0000313" key="2">
    <source>
        <dbReference type="Proteomes" id="UP000324241"/>
    </source>
</evidence>
<dbReference type="EMBL" id="QUQM01000007">
    <property type="protein sequence ID" value="KAA8645808.1"/>
    <property type="molecule type" value="Genomic_DNA"/>
</dbReference>
<protein>
    <recommendedName>
        <fullName evidence="3">AMP-dependent synthetase/ligase domain-containing protein</fullName>
    </recommendedName>
</protein>
<dbReference type="Proteomes" id="UP000324241">
    <property type="component" value="Unassembled WGS sequence"/>
</dbReference>
<dbReference type="Pfam" id="PF23562">
    <property type="entry name" value="AMP-binding_C_3"/>
    <property type="match status" value="1"/>
</dbReference>
<dbReference type="InterPro" id="IPR042099">
    <property type="entry name" value="ANL_N_sf"/>
</dbReference>
<dbReference type="SUPFAM" id="SSF56801">
    <property type="entry name" value="Acetyl-CoA synthetase-like"/>
    <property type="match status" value="1"/>
</dbReference>
<dbReference type="VEuPathDB" id="FungiDB:EYZ11_008754"/>
<dbReference type="Gene3D" id="3.40.50.12780">
    <property type="entry name" value="N-terminal domain of ligase-like"/>
    <property type="match status" value="1"/>
</dbReference>
<reference evidence="1 2" key="1">
    <citation type="submission" date="2019-08" db="EMBL/GenBank/DDBJ databases">
        <title>The genome sequence of a newly discovered highly antifungal drug resistant Aspergillus species, Aspergillus tanneri NIH 1004.</title>
        <authorList>
            <person name="Mounaud S."/>
            <person name="Singh I."/>
            <person name="Joardar V."/>
            <person name="Pakala S."/>
            <person name="Pakala S."/>
            <person name="Venepally P."/>
            <person name="Chung J.K."/>
            <person name="Losada L."/>
            <person name="Nierman W.C."/>
        </authorList>
    </citation>
    <scope>NUCLEOTIDE SEQUENCE [LARGE SCALE GENOMIC DNA]</scope>
    <source>
        <strain evidence="1 2">NIH1004</strain>
    </source>
</reference>